<dbReference type="AlphaFoldDB" id="A0A7R8UAP7"/>
<keyword evidence="1" id="KW-0732">Signal</keyword>
<keyword evidence="3" id="KW-1185">Reference proteome</keyword>
<evidence type="ECO:0000313" key="3">
    <source>
        <dbReference type="Proteomes" id="UP000594454"/>
    </source>
</evidence>
<reference evidence="2 3" key="1">
    <citation type="submission" date="2020-11" db="EMBL/GenBank/DDBJ databases">
        <authorList>
            <person name="Wallbank WR R."/>
            <person name="Pardo Diaz C."/>
            <person name="Kozak K."/>
            <person name="Martin S."/>
            <person name="Jiggins C."/>
            <person name="Moest M."/>
            <person name="Warren A I."/>
            <person name="Generalovic N T."/>
            <person name="Byers J.R.P. K."/>
            <person name="Montejo-Kovacevich G."/>
            <person name="Yen C E."/>
        </authorList>
    </citation>
    <scope>NUCLEOTIDE SEQUENCE [LARGE SCALE GENOMIC DNA]</scope>
</reference>
<dbReference type="OMA" id="FGYHIRH"/>
<dbReference type="InterPro" id="IPR010629">
    <property type="entry name" value="Ins_allergen"/>
</dbReference>
<gene>
    <name evidence="2" type="ORF">HERILL_LOCUS433</name>
</gene>
<feature type="signal peptide" evidence="1">
    <location>
        <begin position="1"/>
        <end position="21"/>
    </location>
</feature>
<dbReference type="InParanoid" id="A0A7R8UAP7"/>
<dbReference type="Pfam" id="PF06757">
    <property type="entry name" value="Ins_allergen_rp"/>
    <property type="match status" value="1"/>
</dbReference>
<name>A0A7R8UAP7_HERIL</name>
<dbReference type="PANTHER" id="PTHR21163">
    <property type="entry name" value="PROTEIN G12"/>
    <property type="match status" value="1"/>
</dbReference>
<organism evidence="2 3">
    <name type="scientific">Hermetia illucens</name>
    <name type="common">Black soldier fly</name>
    <dbReference type="NCBI Taxonomy" id="343691"/>
    <lineage>
        <taxon>Eukaryota</taxon>
        <taxon>Metazoa</taxon>
        <taxon>Ecdysozoa</taxon>
        <taxon>Arthropoda</taxon>
        <taxon>Hexapoda</taxon>
        <taxon>Insecta</taxon>
        <taxon>Pterygota</taxon>
        <taxon>Neoptera</taxon>
        <taxon>Endopterygota</taxon>
        <taxon>Diptera</taxon>
        <taxon>Brachycera</taxon>
        <taxon>Stratiomyomorpha</taxon>
        <taxon>Stratiomyidae</taxon>
        <taxon>Hermetiinae</taxon>
        <taxon>Hermetia</taxon>
    </lineage>
</organism>
<evidence type="ECO:0000313" key="2">
    <source>
        <dbReference type="EMBL" id="CAD7077056.1"/>
    </source>
</evidence>
<protein>
    <recommendedName>
        <fullName evidence="4">Insect allergen related repeat protein</fullName>
    </recommendedName>
</protein>
<feature type="chain" id="PRO_5031493598" description="Insect allergen related repeat protein" evidence="1">
    <location>
        <begin position="22"/>
        <end position="265"/>
    </location>
</feature>
<sequence>MIVYYLVLITPSLLTATGSSTETFPVNDILADMNPDNLTYNNTFDNDLLILQAAGLFPVKSAAVPSQPGNISSDVNDFINLIPVEEVRAIIGNYYRNDVEVREGFMYLKECNFLQRLLNVTEIDLLVQYLDEAGLDVEGVLYQILDLIGGIETIKNATSKTNIGLTFGNDTELELSGGMHIMVDSVLEVIPQDEILNMFFEKMDSSGAFIAFFNKIREPEFGRLLQKLEDSAGMKYLIYDLHNHGINMEKIVDSLKNYFFLGTFN</sequence>
<proteinExistence type="predicted"/>
<dbReference type="Proteomes" id="UP000594454">
    <property type="component" value="Chromosome 1"/>
</dbReference>
<accession>A0A7R8UAP7</accession>
<evidence type="ECO:0000256" key="1">
    <source>
        <dbReference type="SAM" id="SignalP"/>
    </source>
</evidence>
<evidence type="ECO:0008006" key="4">
    <source>
        <dbReference type="Google" id="ProtNLM"/>
    </source>
</evidence>
<dbReference type="OrthoDB" id="7882129at2759"/>
<dbReference type="EMBL" id="LR899009">
    <property type="protein sequence ID" value="CAD7077056.1"/>
    <property type="molecule type" value="Genomic_DNA"/>
</dbReference>
<dbReference type="PANTHER" id="PTHR21163:SF1">
    <property type="entry name" value="PROTEIN G12"/>
    <property type="match status" value="1"/>
</dbReference>